<evidence type="ECO:0000256" key="1">
    <source>
        <dbReference type="SAM" id="MobiDB-lite"/>
    </source>
</evidence>
<dbReference type="PANTHER" id="PTHR12277">
    <property type="entry name" value="ALPHA/BETA HYDROLASE DOMAIN-CONTAINING PROTEIN"/>
    <property type="match status" value="1"/>
</dbReference>
<accession>A0A0G4F5P0</accession>
<organism evidence="3 4">
    <name type="scientific">Vitrella brassicaformis (strain CCMP3155)</name>
    <dbReference type="NCBI Taxonomy" id="1169540"/>
    <lineage>
        <taxon>Eukaryota</taxon>
        <taxon>Sar</taxon>
        <taxon>Alveolata</taxon>
        <taxon>Colpodellida</taxon>
        <taxon>Vitrellaceae</taxon>
        <taxon>Vitrella</taxon>
    </lineage>
</organism>
<dbReference type="OrthoDB" id="446723at2759"/>
<protein>
    <submittedName>
        <fullName evidence="3">Uncharacterized protein</fullName>
    </submittedName>
</protein>
<feature type="signal peptide" evidence="2">
    <location>
        <begin position="1"/>
        <end position="22"/>
    </location>
</feature>
<reference evidence="3 4" key="1">
    <citation type="submission" date="2014-11" db="EMBL/GenBank/DDBJ databases">
        <authorList>
            <person name="Zhu J."/>
            <person name="Qi W."/>
            <person name="Song R."/>
        </authorList>
    </citation>
    <scope>NUCLEOTIDE SEQUENCE [LARGE SCALE GENOMIC DNA]</scope>
</reference>
<gene>
    <name evidence="3" type="ORF">Vbra_14427</name>
</gene>
<dbReference type="SUPFAM" id="SSF53474">
    <property type="entry name" value="alpha/beta-Hydrolases"/>
    <property type="match status" value="1"/>
</dbReference>
<dbReference type="AlphaFoldDB" id="A0A0G4F5P0"/>
<keyword evidence="4" id="KW-1185">Reference proteome</keyword>
<feature type="chain" id="PRO_5005188631" evidence="2">
    <location>
        <begin position="23"/>
        <end position="451"/>
    </location>
</feature>
<evidence type="ECO:0000313" key="3">
    <source>
        <dbReference type="EMBL" id="CEM07061.1"/>
    </source>
</evidence>
<dbReference type="Proteomes" id="UP000041254">
    <property type="component" value="Unassembled WGS sequence"/>
</dbReference>
<dbReference type="VEuPathDB" id="CryptoDB:Vbra_14427"/>
<keyword evidence="2" id="KW-0732">Signal</keyword>
<name>A0A0G4F5P0_VITBC</name>
<evidence type="ECO:0000256" key="2">
    <source>
        <dbReference type="SAM" id="SignalP"/>
    </source>
</evidence>
<dbReference type="Gene3D" id="3.40.50.1820">
    <property type="entry name" value="alpha/beta hydrolase"/>
    <property type="match status" value="1"/>
</dbReference>
<feature type="region of interest" description="Disordered" evidence="1">
    <location>
        <begin position="432"/>
        <end position="451"/>
    </location>
</feature>
<dbReference type="InterPro" id="IPR029058">
    <property type="entry name" value="AB_hydrolase_fold"/>
</dbReference>
<dbReference type="InParanoid" id="A0A0G4F5P0"/>
<evidence type="ECO:0000313" key="4">
    <source>
        <dbReference type="Proteomes" id="UP000041254"/>
    </source>
</evidence>
<dbReference type="EMBL" id="CDMY01000375">
    <property type="protein sequence ID" value="CEM07061.1"/>
    <property type="molecule type" value="Genomic_DNA"/>
</dbReference>
<sequence length="451" mass="49344">MGSYRPLLVVTLPLLFIVAADATARPTARKDLRAAVGGHIRWKHLARRLTFLPPIVTDWLVSDPGMERVREWLNKHGSTIGRRAAVAVAVGASLIAVLSLAQDHLIYFKRKYKGAGFYEEQRRAFDEFLGSIGRQPIQDIQFKDASIGHQTAFLIPPRSSRVGTVVSPRSPLRLWVLFGGNAALALDWLEFVGVYLRRRVKAGKDDSGEEDDMAFLLADYPGYGECEGRPTPANTMKTSVQALDACLDSLSRHYSGPLPPIELNVFGHSIGAAAGLQLALAVAQRLNHAGNPKPAYHSISLGRLLLISPFTSLVDMATVVFPIIPTAVVETLLVHKWDNRKRLTSLLDPHLWEDHVSDSAIPLTVMHGDRDEVVPVYMGRELGGLAKTLTQQQPTPFATRYVEFAGADHNTLIWDNMADVLKAMDQPRPQAACQSATGQNGGAACSNNGKL</sequence>
<proteinExistence type="predicted"/>